<dbReference type="SMART" id="SM00633">
    <property type="entry name" value="Glyco_10"/>
    <property type="match status" value="1"/>
</dbReference>
<evidence type="ECO:0000256" key="8">
    <source>
        <dbReference type="ARBA" id="ARBA00023326"/>
    </source>
</evidence>
<evidence type="ECO:0000256" key="2">
    <source>
        <dbReference type="ARBA" id="ARBA00007495"/>
    </source>
</evidence>
<comment type="catalytic activity">
    <reaction evidence="1 9">
        <text>Endohydrolysis of (1-&gt;4)-beta-D-xylosidic linkages in xylans.</text>
        <dbReference type="EC" id="3.2.1.8"/>
    </reaction>
</comment>
<comment type="similarity">
    <text evidence="2 9">Belongs to the glycosyl hydrolase 10 (cellulase F) family.</text>
</comment>
<dbReference type="InterPro" id="IPR044846">
    <property type="entry name" value="GH10"/>
</dbReference>
<evidence type="ECO:0000256" key="7">
    <source>
        <dbReference type="ARBA" id="ARBA00023295"/>
    </source>
</evidence>
<organism evidence="13 14">
    <name type="scientific">Candidatus Brevundimonas colombiensis</name>
    <dbReference type="NCBI Taxonomy" id="3121376"/>
    <lineage>
        <taxon>Bacteria</taxon>
        <taxon>Pseudomonadati</taxon>
        <taxon>Pseudomonadota</taxon>
        <taxon>Alphaproteobacteria</taxon>
        <taxon>Caulobacterales</taxon>
        <taxon>Caulobacteraceae</taxon>
        <taxon>Brevundimonas</taxon>
    </lineage>
</organism>
<keyword evidence="7 9" id="KW-0326">Glycosidase</keyword>
<protein>
    <recommendedName>
        <fullName evidence="9">Beta-xylanase</fullName>
        <ecNumber evidence="9">3.2.1.8</ecNumber>
    </recommendedName>
</protein>
<dbReference type="GO" id="GO:0045493">
    <property type="term" value="P:xylan catabolic process"/>
    <property type="evidence" value="ECO:0007669"/>
    <property type="project" value="UniProtKB-KW"/>
</dbReference>
<dbReference type="InterPro" id="IPR017853">
    <property type="entry name" value="GH"/>
</dbReference>
<accession>A0AAJ5X138</accession>
<name>A0AAJ5X138_9CAUL</name>
<dbReference type="PANTHER" id="PTHR31490:SF88">
    <property type="entry name" value="BETA-XYLANASE"/>
    <property type="match status" value="1"/>
</dbReference>
<gene>
    <name evidence="13" type="ORF">P0Y50_01300</name>
</gene>
<evidence type="ECO:0000256" key="9">
    <source>
        <dbReference type="RuleBase" id="RU361174"/>
    </source>
</evidence>
<dbReference type="PROSITE" id="PS51257">
    <property type="entry name" value="PROKAR_LIPOPROTEIN"/>
    <property type="match status" value="1"/>
</dbReference>
<evidence type="ECO:0000256" key="5">
    <source>
        <dbReference type="ARBA" id="ARBA00022801"/>
    </source>
</evidence>
<dbReference type="EC" id="3.2.1.8" evidence="9"/>
<dbReference type="Proteomes" id="UP001213664">
    <property type="component" value="Chromosome"/>
</dbReference>
<feature type="compositionally biased region" description="Basic and acidic residues" evidence="10">
    <location>
        <begin position="320"/>
        <end position="332"/>
    </location>
</feature>
<evidence type="ECO:0000313" key="14">
    <source>
        <dbReference type="Proteomes" id="UP001213664"/>
    </source>
</evidence>
<dbReference type="SUPFAM" id="SSF51445">
    <property type="entry name" value="(Trans)glycosidases"/>
    <property type="match status" value="1"/>
</dbReference>
<keyword evidence="3" id="KW-0858">Xylan degradation</keyword>
<dbReference type="PANTHER" id="PTHR31490">
    <property type="entry name" value="GLYCOSYL HYDROLASE"/>
    <property type="match status" value="1"/>
</dbReference>
<dbReference type="InterPro" id="IPR001000">
    <property type="entry name" value="GH10_dom"/>
</dbReference>
<evidence type="ECO:0000313" key="13">
    <source>
        <dbReference type="EMBL" id="WEK40268.1"/>
    </source>
</evidence>
<keyword evidence="5 9" id="KW-0378">Hydrolase</keyword>
<evidence type="ECO:0000256" key="1">
    <source>
        <dbReference type="ARBA" id="ARBA00000681"/>
    </source>
</evidence>
<reference evidence="13" key="1">
    <citation type="submission" date="2023-03" db="EMBL/GenBank/DDBJ databases">
        <title>Andean soil-derived lignocellulolytic bacterial consortium as a source of novel taxa and putative plastic-active enzymes.</title>
        <authorList>
            <person name="Diaz-Garcia L."/>
            <person name="Chuvochina M."/>
            <person name="Feuerriegel G."/>
            <person name="Bunk B."/>
            <person name="Sproer C."/>
            <person name="Streit W.R."/>
            <person name="Rodriguez L.M."/>
            <person name="Overmann J."/>
            <person name="Jimenez D.J."/>
        </authorList>
    </citation>
    <scope>NUCLEOTIDE SEQUENCE</scope>
    <source>
        <strain evidence="13">MAG 833</strain>
    </source>
</reference>
<evidence type="ECO:0000256" key="6">
    <source>
        <dbReference type="ARBA" id="ARBA00023277"/>
    </source>
</evidence>
<evidence type="ECO:0000256" key="3">
    <source>
        <dbReference type="ARBA" id="ARBA00022651"/>
    </source>
</evidence>
<dbReference type="GO" id="GO:0031176">
    <property type="term" value="F:endo-1,4-beta-xylanase activity"/>
    <property type="evidence" value="ECO:0007669"/>
    <property type="project" value="UniProtKB-EC"/>
</dbReference>
<dbReference type="AlphaFoldDB" id="A0AAJ5X138"/>
<feature type="domain" description="GH10" evidence="12">
    <location>
        <begin position="28"/>
        <end position="350"/>
    </location>
</feature>
<evidence type="ECO:0000256" key="10">
    <source>
        <dbReference type="SAM" id="MobiDB-lite"/>
    </source>
</evidence>
<keyword evidence="8 9" id="KW-0624">Polysaccharide degradation</keyword>
<dbReference type="EMBL" id="CP119326">
    <property type="protein sequence ID" value="WEK40268.1"/>
    <property type="molecule type" value="Genomic_DNA"/>
</dbReference>
<evidence type="ECO:0000259" key="12">
    <source>
        <dbReference type="PROSITE" id="PS51760"/>
    </source>
</evidence>
<evidence type="ECO:0000256" key="4">
    <source>
        <dbReference type="ARBA" id="ARBA00022729"/>
    </source>
</evidence>
<keyword evidence="4 11" id="KW-0732">Signal</keyword>
<feature type="region of interest" description="Disordered" evidence="10">
    <location>
        <begin position="320"/>
        <end position="341"/>
    </location>
</feature>
<evidence type="ECO:0000256" key="11">
    <source>
        <dbReference type="SAM" id="SignalP"/>
    </source>
</evidence>
<dbReference type="Pfam" id="PF00331">
    <property type="entry name" value="Glyco_hydro_10"/>
    <property type="match status" value="1"/>
</dbReference>
<proteinExistence type="inferred from homology"/>
<feature type="signal peptide" evidence="11">
    <location>
        <begin position="1"/>
        <end position="22"/>
    </location>
</feature>
<keyword evidence="6 9" id="KW-0119">Carbohydrate metabolism</keyword>
<dbReference type="Gene3D" id="3.20.20.80">
    <property type="entry name" value="Glycosidases"/>
    <property type="match status" value="1"/>
</dbReference>
<feature type="chain" id="PRO_5042527367" description="Beta-xylanase" evidence="11">
    <location>
        <begin position="23"/>
        <end position="355"/>
    </location>
</feature>
<dbReference type="PROSITE" id="PS51760">
    <property type="entry name" value="GH10_2"/>
    <property type="match status" value="1"/>
</dbReference>
<dbReference type="PRINTS" id="PR00134">
    <property type="entry name" value="GLHYDRLASE10"/>
</dbReference>
<sequence length="355" mass="38893">MTPTRRALLAAPLALAACDRFASAEASPPNVPPLKSVAPAPFGTAIKASQIDDPDWVALARANVSQLTPEWEMKMEYILANGLDRPDFDRSDRIAAFAQAEGMAMHGHTLIWYAQGKEAFAGLSGAAFDRAFDGYIATVAGRYRGKVRSWDVVNEPILDDGSGMRDCHWSARYGHDGYILRAFEQARAADPEAVLFLNDYNQESVPAKGAQFLKLVERLLKAGCPLQGLGLQSHLWIDIKPGVIAAFMREAAQFGLPIHVSELDCTLRTEDRLDLRSQGERITAQSARVTELAQAFAALPRAQQFAFTVWGLRDADSWYRQGDKDDGRDRPLPFDSFGRPNPMAAALAAGFGSPR</sequence>